<dbReference type="PROSITE" id="PS50943">
    <property type="entry name" value="HTH_CROC1"/>
    <property type="match status" value="1"/>
</dbReference>
<reference evidence="4" key="1">
    <citation type="submission" date="2020-10" db="EMBL/GenBank/DDBJ databases">
        <authorList>
            <person name="Lu T."/>
            <person name="Wang Q."/>
            <person name="Han X."/>
        </authorList>
    </citation>
    <scope>NUCLEOTIDE SEQUENCE</scope>
    <source>
        <strain evidence="4">WQ 366</strain>
    </source>
</reference>
<feature type="domain" description="HTH cro/C1-type" evidence="3">
    <location>
        <begin position="10"/>
        <end position="64"/>
    </location>
</feature>
<dbReference type="InterPro" id="IPR010982">
    <property type="entry name" value="Lambda_DNA-bd_dom_sf"/>
</dbReference>
<feature type="transmembrane region" description="Helical" evidence="2">
    <location>
        <begin position="85"/>
        <end position="109"/>
    </location>
</feature>
<keyword evidence="2" id="KW-0472">Membrane</keyword>
<feature type="transmembrane region" description="Helical" evidence="2">
    <location>
        <begin position="121"/>
        <end position="145"/>
    </location>
</feature>
<dbReference type="SUPFAM" id="SSF47413">
    <property type="entry name" value="lambda repressor-like DNA-binding domains"/>
    <property type="match status" value="1"/>
</dbReference>
<keyword evidence="2" id="KW-1133">Transmembrane helix</keyword>
<proteinExistence type="predicted"/>
<dbReference type="EMBL" id="JADEYP010000004">
    <property type="protein sequence ID" value="MCA5004233.1"/>
    <property type="molecule type" value="Genomic_DNA"/>
</dbReference>
<comment type="caution">
    <text evidence="4">The sequence shown here is derived from an EMBL/GenBank/DDBJ whole genome shotgun (WGS) entry which is preliminary data.</text>
</comment>
<keyword evidence="2" id="KW-0812">Transmembrane</keyword>
<dbReference type="Pfam" id="PF01381">
    <property type="entry name" value="HTH_3"/>
    <property type="match status" value="1"/>
</dbReference>
<dbReference type="SMART" id="SM00530">
    <property type="entry name" value="HTH_XRE"/>
    <property type="match status" value="1"/>
</dbReference>
<dbReference type="PANTHER" id="PTHR46558:SF3">
    <property type="entry name" value="TRANSCRIPTIONAL REGULATOR"/>
    <property type="match status" value="1"/>
</dbReference>
<dbReference type="CDD" id="cd00093">
    <property type="entry name" value="HTH_XRE"/>
    <property type="match status" value="1"/>
</dbReference>
<dbReference type="RefSeq" id="WP_225551568.1">
    <property type="nucleotide sequence ID" value="NZ_JADEYP010000004.1"/>
</dbReference>
<dbReference type="InterPro" id="IPR001387">
    <property type="entry name" value="Cro/C1-type_HTH"/>
</dbReference>
<dbReference type="Gene3D" id="1.10.260.40">
    <property type="entry name" value="lambda repressor-like DNA-binding domains"/>
    <property type="match status" value="1"/>
</dbReference>
<gene>
    <name evidence="4" type="ORF">IPZ78_03570</name>
</gene>
<feature type="transmembrane region" description="Helical" evidence="2">
    <location>
        <begin position="257"/>
        <end position="279"/>
    </location>
</feature>
<evidence type="ECO:0000256" key="2">
    <source>
        <dbReference type="SAM" id="Phobius"/>
    </source>
</evidence>
<name>A0ABS7Z2M5_9SPHI</name>
<organism evidence="4 5">
    <name type="scientific">Sphingobacterium bovistauri</name>
    <dbReference type="NCBI Taxonomy" id="2781959"/>
    <lineage>
        <taxon>Bacteria</taxon>
        <taxon>Pseudomonadati</taxon>
        <taxon>Bacteroidota</taxon>
        <taxon>Sphingobacteriia</taxon>
        <taxon>Sphingobacteriales</taxon>
        <taxon>Sphingobacteriaceae</taxon>
        <taxon>Sphingobacterium</taxon>
    </lineage>
</organism>
<dbReference type="PANTHER" id="PTHR46558">
    <property type="entry name" value="TRACRIPTIONAL REGULATORY PROTEIN-RELATED-RELATED"/>
    <property type="match status" value="1"/>
</dbReference>
<evidence type="ECO:0000313" key="5">
    <source>
        <dbReference type="Proteomes" id="UP001165302"/>
    </source>
</evidence>
<dbReference type="Proteomes" id="UP001165302">
    <property type="component" value="Unassembled WGS sequence"/>
</dbReference>
<protein>
    <submittedName>
        <fullName evidence="4">Helix-turn-helix transcriptional regulator</fullName>
    </submittedName>
</protein>
<evidence type="ECO:0000313" key="4">
    <source>
        <dbReference type="EMBL" id="MCA5004233.1"/>
    </source>
</evidence>
<evidence type="ECO:0000256" key="1">
    <source>
        <dbReference type="ARBA" id="ARBA00023125"/>
    </source>
</evidence>
<accession>A0ABS7Z2M5</accession>
<keyword evidence="5" id="KW-1185">Reference proteome</keyword>
<evidence type="ECO:0000259" key="3">
    <source>
        <dbReference type="PROSITE" id="PS50943"/>
    </source>
</evidence>
<sequence length="290" mass="33023">MNKININDQIKAARKLKGLTQQELADEAGISLRTIQRIEKGTEEISGFSLKQISKVLDIPLENLIMQNVNEISIDSNQIGSIKTLYLSSLLFILLPFLGFIIPSLIGFTKENKNTLYKKHFRFILLLQGIQSIIILCLVCFYLPFILFTSTSSPQQINITMPNTESMILINEESVQIERQDSIYIIRNFNSIDSLKRTKILQQNLISMSADSIKFYDSEYDTIASIIGVKTSLETLKVTDPQVLDRNRNETSSEINWLKIILIFLIAAYYIANIVIIVVQVNKLTPKKNN</sequence>
<keyword evidence="1" id="KW-0238">DNA-binding</keyword>